<dbReference type="Proteomes" id="UP000245802">
    <property type="component" value="Chromosome"/>
</dbReference>
<evidence type="ECO:0008006" key="3">
    <source>
        <dbReference type="Google" id="ProtNLM"/>
    </source>
</evidence>
<sequence>MRERDNDMRNALAALVVVAAAGLAASGADEKYTSKEGKFTARFPSDLTVKTEAKKAGAIEMQVASAKDDKENSFTVMYVDLPAAAKAPPKAVLDGIEAGMVSKSGCKVESTKEITYGAAKYPGREVLVDKDGAKIKTRIILAESRVYIVFAGGPKGFGATDAATKFLDSFETK</sequence>
<protein>
    <recommendedName>
        <fullName evidence="3">PsbP C-terminal domain-containing protein</fullName>
    </recommendedName>
</protein>
<proteinExistence type="predicted"/>
<dbReference type="AlphaFoldDB" id="A0A2Z3GZC8"/>
<gene>
    <name evidence="1" type="ORF">C1280_14205</name>
</gene>
<accession>A0A2Z3GZC8</accession>
<reference evidence="1 2" key="1">
    <citation type="submission" date="2018-01" db="EMBL/GenBank/DDBJ databases">
        <title>G. obscuriglobus.</title>
        <authorList>
            <person name="Franke J."/>
            <person name="Blomberg W."/>
            <person name="Selmecki A."/>
        </authorList>
    </citation>
    <scope>NUCLEOTIDE SEQUENCE [LARGE SCALE GENOMIC DNA]</scope>
    <source>
        <strain evidence="1 2">DSM 5831</strain>
    </source>
</reference>
<organism evidence="1 2">
    <name type="scientific">Gemmata obscuriglobus</name>
    <dbReference type="NCBI Taxonomy" id="114"/>
    <lineage>
        <taxon>Bacteria</taxon>
        <taxon>Pseudomonadati</taxon>
        <taxon>Planctomycetota</taxon>
        <taxon>Planctomycetia</taxon>
        <taxon>Gemmatales</taxon>
        <taxon>Gemmataceae</taxon>
        <taxon>Gemmata</taxon>
    </lineage>
</organism>
<evidence type="ECO:0000313" key="1">
    <source>
        <dbReference type="EMBL" id="AWM38031.1"/>
    </source>
</evidence>
<dbReference type="KEGG" id="gog:C1280_14205"/>
<name>A0A2Z3GZC8_9BACT</name>
<dbReference type="EMBL" id="CP025958">
    <property type="protein sequence ID" value="AWM38031.1"/>
    <property type="molecule type" value="Genomic_DNA"/>
</dbReference>
<evidence type="ECO:0000313" key="2">
    <source>
        <dbReference type="Proteomes" id="UP000245802"/>
    </source>
</evidence>
<keyword evidence="2" id="KW-1185">Reference proteome</keyword>